<proteinExistence type="predicted"/>
<accession>A0AAE0Z2U4</accession>
<gene>
    <name evidence="2" type="ORF">RRG08_014201</name>
</gene>
<evidence type="ECO:0000256" key="1">
    <source>
        <dbReference type="SAM" id="MobiDB-lite"/>
    </source>
</evidence>
<keyword evidence="3" id="KW-1185">Reference proteome</keyword>
<organism evidence="2 3">
    <name type="scientific">Elysia crispata</name>
    <name type="common">lettuce slug</name>
    <dbReference type="NCBI Taxonomy" id="231223"/>
    <lineage>
        <taxon>Eukaryota</taxon>
        <taxon>Metazoa</taxon>
        <taxon>Spiralia</taxon>
        <taxon>Lophotrochozoa</taxon>
        <taxon>Mollusca</taxon>
        <taxon>Gastropoda</taxon>
        <taxon>Heterobranchia</taxon>
        <taxon>Euthyneura</taxon>
        <taxon>Panpulmonata</taxon>
        <taxon>Sacoglossa</taxon>
        <taxon>Placobranchoidea</taxon>
        <taxon>Plakobranchidae</taxon>
        <taxon>Elysia</taxon>
    </lineage>
</organism>
<evidence type="ECO:0000313" key="2">
    <source>
        <dbReference type="EMBL" id="KAK3761839.1"/>
    </source>
</evidence>
<reference evidence="2" key="1">
    <citation type="journal article" date="2023" name="G3 (Bethesda)">
        <title>A reference genome for the long-term kleptoplast-retaining sea slug Elysia crispata morphotype clarki.</title>
        <authorList>
            <person name="Eastman K.E."/>
            <person name="Pendleton A.L."/>
            <person name="Shaikh M.A."/>
            <person name="Suttiyut T."/>
            <person name="Ogas R."/>
            <person name="Tomko P."/>
            <person name="Gavelis G."/>
            <person name="Widhalm J.R."/>
            <person name="Wisecaver J.H."/>
        </authorList>
    </citation>
    <scope>NUCLEOTIDE SEQUENCE</scope>
    <source>
        <strain evidence="2">ECLA1</strain>
    </source>
</reference>
<feature type="compositionally biased region" description="Basic and acidic residues" evidence="1">
    <location>
        <begin position="26"/>
        <end position="36"/>
    </location>
</feature>
<dbReference type="EMBL" id="JAWDGP010004825">
    <property type="protein sequence ID" value="KAK3761839.1"/>
    <property type="molecule type" value="Genomic_DNA"/>
</dbReference>
<dbReference type="Proteomes" id="UP001283361">
    <property type="component" value="Unassembled WGS sequence"/>
</dbReference>
<protein>
    <submittedName>
        <fullName evidence="2">Uncharacterized protein</fullName>
    </submittedName>
</protein>
<dbReference type="AlphaFoldDB" id="A0AAE0Z2U4"/>
<sequence>MINWSSLKSYRRENRRKMVELSIAKENPDEHSKEISSRGAHSRQDIASCCNGECEALLGCWSIFGVPQMPRAETERQTAASPSVMASSPWPVPFYPWCFDNTGHVYVGCSVGERLHQSGPLYRLASFEHPRRV</sequence>
<name>A0AAE0Z2U4_9GAST</name>
<feature type="region of interest" description="Disordered" evidence="1">
    <location>
        <begin position="21"/>
        <end position="43"/>
    </location>
</feature>
<evidence type="ECO:0000313" key="3">
    <source>
        <dbReference type="Proteomes" id="UP001283361"/>
    </source>
</evidence>
<comment type="caution">
    <text evidence="2">The sequence shown here is derived from an EMBL/GenBank/DDBJ whole genome shotgun (WGS) entry which is preliminary data.</text>
</comment>